<dbReference type="InterPro" id="IPR003673">
    <property type="entry name" value="CoA-Trfase_fam_III"/>
</dbReference>
<accession>R4KAK4</accession>
<name>R4KAK4_9FIRM</name>
<keyword evidence="3" id="KW-1185">Reference proteome</keyword>
<dbReference type="KEGG" id="dgi:Desgi_0668"/>
<dbReference type="InterPro" id="IPR050483">
    <property type="entry name" value="CoA-transferase_III_domain"/>
</dbReference>
<reference evidence="2 3" key="1">
    <citation type="submission" date="2012-01" db="EMBL/GenBank/DDBJ databases">
        <title>Complete sequence of Desulfotomaculum gibsoniae DSM 7213.</title>
        <authorList>
            <consortium name="US DOE Joint Genome Institute"/>
            <person name="Lucas S."/>
            <person name="Han J."/>
            <person name="Lapidus A."/>
            <person name="Cheng J.-F."/>
            <person name="Goodwin L."/>
            <person name="Pitluck S."/>
            <person name="Peters L."/>
            <person name="Ovchinnikova G."/>
            <person name="Teshima H."/>
            <person name="Detter J.C."/>
            <person name="Han C."/>
            <person name="Tapia R."/>
            <person name="Land M."/>
            <person name="Hauser L."/>
            <person name="Kyrpides N."/>
            <person name="Ivanova N."/>
            <person name="Pagani I."/>
            <person name="Parshina S."/>
            <person name="Plugge C."/>
            <person name="Muyzer G."/>
            <person name="Kuever J."/>
            <person name="Ivanova A."/>
            <person name="Nazina T."/>
            <person name="Klenk H.-P."/>
            <person name="Brambilla E."/>
            <person name="Spring S."/>
            <person name="Stams A.F."/>
            <person name="Woyke T."/>
        </authorList>
    </citation>
    <scope>NUCLEOTIDE SEQUENCE [LARGE SCALE GENOMIC DNA]</scope>
    <source>
        <strain evidence="2 3">DSM 7213</strain>
    </source>
</reference>
<keyword evidence="1 2" id="KW-0808">Transferase</keyword>
<dbReference type="GO" id="GO:0008410">
    <property type="term" value="F:CoA-transferase activity"/>
    <property type="evidence" value="ECO:0007669"/>
    <property type="project" value="TreeGrafter"/>
</dbReference>
<evidence type="ECO:0000256" key="1">
    <source>
        <dbReference type="ARBA" id="ARBA00022679"/>
    </source>
</evidence>
<dbReference type="PANTHER" id="PTHR48207:SF3">
    <property type="entry name" value="SUCCINATE--HYDROXYMETHYLGLUTARATE COA-TRANSFERASE"/>
    <property type="match status" value="1"/>
</dbReference>
<dbReference type="AlphaFoldDB" id="R4KAK4"/>
<dbReference type="Gene3D" id="3.40.50.10540">
    <property type="entry name" value="Crotonobetainyl-coa:carnitine coa-transferase, domain 1"/>
    <property type="match status" value="1"/>
</dbReference>
<dbReference type="Gene3D" id="3.30.1540.10">
    <property type="entry name" value="formyl-coa transferase, domain 3"/>
    <property type="match status" value="1"/>
</dbReference>
<dbReference type="OrthoDB" id="9797653at2"/>
<dbReference type="EMBL" id="CP003273">
    <property type="protein sequence ID" value="AGL00223.1"/>
    <property type="molecule type" value="Genomic_DNA"/>
</dbReference>
<sequence length="415" mass="46493">MESKTSPLADVRVLELAGEVGSCAGKMFADLGADVIHIEPPQGDPARAYQPFYKDVPSTEGSLEYQYFNTNKRGMVLDITTEEGKEIFLKLVKTADILIENERPGCLDQLGLGYSQLSAVNPKLVHVAITPFGQDGPYKDFPQSDLVCMAMGGFLYLAGKDDEKPSRAYGDQAYMMGSLYAAMGSIIALYHAEATGEGQFLDVSMQESVSTALENAVQYYDLEGIIRRSLIGAEAGYGTYPCWDGYVFVMAAMGKNRYLWDPFVDWLIEDKIEGAEVLRGDEWLDPLYRRKEESVETFKKIVEPFLMNKDKLFLYEESQRRKCCVFPVSSPKDVYNNPQLQYRKFFKTMYHEALGGEIHYPGPAYDMTEMKWELSKPAPVFGQHTSEILQELGYTPDQIAVLVKGGVVVVKEDAA</sequence>
<evidence type="ECO:0000313" key="3">
    <source>
        <dbReference type="Proteomes" id="UP000013520"/>
    </source>
</evidence>
<dbReference type="RefSeq" id="WP_006520871.1">
    <property type="nucleotide sequence ID" value="NC_021184.1"/>
</dbReference>
<dbReference type="eggNOG" id="COG1804">
    <property type="taxonomic scope" value="Bacteria"/>
</dbReference>
<organism evidence="2 3">
    <name type="scientific">Desulfoscipio gibsoniae DSM 7213</name>
    <dbReference type="NCBI Taxonomy" id="767817"/>
    <lineage>
        <taxon>Bacteria</taxon>
        <taxon>Bacillati</taxon>
        <taxon>Bacillota</taxon>
        <taxon>Clostridia</taxon>
        <taxon>Eubacteriales</taxon>
        <taxon>Desulfallaceae</taxon>
        <taxon>Desulfoscipio</taxon>
    </lineage>
</organism>
<dbReference type="STRING" id="767817.Desgi_0668"/>
<dbReference type="Proteomes" id="UP000013520">
    <property type="component" value="Chromosome"/>
</dbReference>
<dbReference type="InterPro" id="IPR023606">
    <property type="entry name" value="CoA-Trfase_III_dom_1_sf"/>
</dbReference>
<evidence type="ECO:0000313" key="2">
    <source>
        <dbReference type="EMBL" id="AGL00223.1"/>
    </source>
</evidence>
<gene>
    <name evidence="2" type="ORF">Desgi_0668</name>
</gene>
<dbReference type="InterPro" id="IPR044855">
    <property type="entry name" value="CoA-Trfase_III_dom3_sf"/>
</dbReference>
<proteinExistence type="predicted"/>
<dbReference type="PANTHER" id="PTHR48207">
    <property type="entry name" value="SUCCINATE--HYDROXYMETHYLGLUTARATE COA-TRANSFERASE"/>
    <property type="match status" value="1"/>
</dbReference>
<dbReference type="SUPFAM" id="SSF89796">
    <property type="entry name" value="CoA-transferase family III (CaiB/BaiF)"/>
    <property type="match status" value="1"/>
</dbReference>
<dbReference type="HOGENOM" id="CLU_033975_0_0_9"/>
<protein>
    <submittedName>
        <fullName evidence="2">Putative acyl-CoA transferase/carnitine dehydratase</fullName>
    </submittedName>
</protein>
<dbReference type="Pfam" id="PF02515">
    <property type="entry name" value="CoA_transf_3"/>
    <property type="match status" value="1"/>
</dbReference>